<gene>
    <name evidence="1" type="ORF">ABDB84_00220</name>
</gene>
<comment type="caution">
    <text evidence="1">The sequence shown here is derived from an EMBL/GenBank/DDBJ whole genome shotgun (WGS) entry which is preliminary data.</text>
</comment>
<dbReference type="Proteomes" id="UP001410394">
    <property type="component" value="Unassembled WGS sequence"/>
</dbReference>
<dbReference type="RefSeq" id="WP_345917649.1">
    <property type="nucleotide sequence ID" value="NZ_JBDIVE010000001.1"/>
</dbReference>
<keyword evidence="2" id="KW-1185">Reference proteome</keyword>
<evidence type="ECO:0000313" key="2">
    <source>
        <dbReference type="Proteomes" id="UP001410394"/>
    </source>
</evidence>
<reference evidence="1 2" key="1">
    <citation type="journal article" date="2018" name="Int. J. Syst. Evol. Microbiol.">
        <title>Uliginosibacterium sediminicola sp. nov., isolated from freshwater sediment.</title>
        <authorList>
            <person name="Hwang W.M."/>
            <person name="Kim S.M."/>
            <person name="Kang K."/>
            <person name="Ahn T.Y."/>
        </authorList>
    </citation>
    <scope>NUCLEOTIDE SEQUENCE [LARGE SCALE GENOMIC DNA]</scope>
    <source>
        <strain evidence="1 2">M1-21</strain>
    </source>
</reference>
<accession>A0ABU9YTC8</accession>
<organism evidence="1 2">
    <name type="scientific">Uliginosibacterium sediminicola</name>
    <dbReference type="NCBI Taxonomy" id="2024550"/>
    <lineage>
        <taxon>Bacteria</taxon>
        <taxon>Pseudomonadati</taxon>
        <taxon>Pseudomonadota</taxon>
        <taxon>Betaproteobacteria</taxon>
        <taxon>Rhodocyclales</taxon>
        <taxon>Zoogloeaceae</taxon>
        <taxon>Uliginosibacterium</taxon>
    </lineage>
</organism>
<proteinExistence type="predicted"/>
<name>A0ABU9YTC8_9RHOO</name>
<dbReference type="EMBL" id="JBDIVE010000001">
    <property type="protein sequence ID" value="MEN3066878.1"/>
    <property type="molecule type" value="Genomic_DNA"/>
</dbReference>
<sequence>MFEIEIFYKTELARRVLAERAPGLPQRLRAALILIDGKTRWSKLREMLCVLGDPADIVQQLMARGLLESDHSLPPLPLFQAARPQPAQV</sequence>
<protein>
    <submittedName>
        <fullName evidence="1">Uncharacterized protein</fullName>
    </submittedName>
</protein>
<evidence type="ECO:0000313" key="1">
    <source>
        <dbReference type="EMBL" id="MEN3066878.1"/>
    </source>
</evidence>